<evidence type="ECO:0000256" key="2">
    <source>
        <dbReference type="SAM" id="Phobius"/>
    </source>
</evidence>
<feature type="chain" id="PRO_5013916721" description="Transporter" evidence="3">
    <location>
        <begin position="21"/>
        <end position="493"/>
    </location>
</feature>
<evidence type="ECO:0000313" key="4">
    <source>
        <dbReference type="EMBL" id="PIL28498.1"/>
    </source>
</evidence>
<feature type="region of interest" description="Disordered" evidence="1">
    <location>
        <begin position="421"/>
        <end position="493"/>
    </location>
</feature>
<evidence type="ECO:0000313" key="5">
    <source>
        <dbReference type="Proteomes" id="UP000230002"/>
    </source>
</evidence>
<keyword evidence="2" id="KW-0812">Transmembrane</keyword>
<feature type="region of interest" description="Disordered" evidence="1">
    <location>
        <begin position="155"/>
        <end position="217"/>
    </location>
</feature>
<evidence type="ECO:0000256" key="1">
    <source>
        <dbReference type="SAM" id="MobiDB-lite"/>
    </source>
</evidence>
<feature type="region of interest" description="Disordered" evidence="1">
    <location>
        <begin position="320"/>
        <end position="343"/>
    </location>
</feature>
<dbReference type="CDD" id="cd02795">
    <property type="entry name" value="CBM6-CBM35-CBM36_like"/>
    <property type="match status" value="1"/>
</dbReference>
<organism evidence="4 5">
    <name type="scientific">Ganoderma sinense ZZ0214-1</name>
    <dbReference type="NCBI Taxonomy" id="1077348"/>
    <lineage>
        <taxon>Eukaryota</taxon>
        <taxon>Fungi</taxon>
        <taxon>Dikarya</taxon>
        <taxon>Basidiomycota</taxon>
        <taxon>Agaricomycotina</taxon>
        <taxon>Agaricomycetes</taxon>
        <taxon>Polyporales</taxon>
        <taxon>Polyporaceae</taxon>
        <taxon>Ganoderma</taxon>
    </lineage>
</organism>
<sequence>MRTRCIGAFVAAAFLVAARATQTIMVDDGDPGIEYRGAWVHNPIDDPKDFNYGGSVTFTNATGSTATYRFAGTAIAVFGAFEVPGTFAMHSSYSIDGGQAVEFLPASTIARASYRQKFFQSDTLSDGEHTLIITNGGKEFWLDYLLVTQESPSTTIAPTTSATQKPQALPSSTAQASPHTVVPATPSPGPISAGRSETLQSSSSGPSSQTQTTQSFTSTNNATLTSTDAAALSPFSTSSTPQSQTSTFALGIPSTIPSSAPEHAHSAKMAVGAIAGLAVAGLLVVVLIGLVGWRSRRRRKPTKHGDLAPYDPGLTALAFEPSEKHEHERAREEGTGSRGSAASSLLSLSLPRAAQVHTQAPDLEEARAFWSSADRGVPHEIQTTDLSGPGMIAGDNRLTGFEPLGSPSSASSLLGRHPRRTLRHKGSPIAPSWGKSGSVSSALDERRRSVDGGVRIAGGPPPVGNLRREDDNADDVRSGLSTLPPSYQLYPVA</sequence>
<keyword evidence="2" id="KW-0472">Membrane</keyword>
<gene>
    <name evidence="4" type="ORF">GSI_08536</name>
</gene>
<accession>A0A2G8S4K5</accession>
<keyword evidence="3" id="KW-0732">Signal</keyword>
<dbReference type="STRING" id="1077348.A0A2G8S4K5"/>
<dbReference type="EMBL" id="AYKW01000023">
    <property type="protein sequence ID" value="PIL28498.1"/>
    <property type="molecule type" value="Genomic_DNA"/>
</dbReference>
<dbReference type="Gene3D" id="2.60.120.260">
    <property type="entry name" value="Galactose-binding domain-like"/>
    <property type="match status" value="1"/>
</dbReference>
<protein>
    <recommendedName>
        <fullName evidence="6">Transporter</fullName>
    </recommendedName>
</protein>
<dbReference type="AlphaFoldDB" id="A0A2G8S4K5"/>
<feature type="transmembrane region" description="Helical" evidence="2">
    <location>
        <begin position="269"/>
        <end position="293"/>
    </location>
</feature>
<evidence type="ECO:0008006" key="6">
    <source>
        <dbReference type="Google" id="ProtNLM"/>
    </source>
</evidence>
<feature type="compositionally biased region" description="Low complexity" evidence="1">
    <location>
        <begin position="196"/>
        <end position="217"/>
    </location>
</feature>
<feature type="signal peptide" evidence="3">
    <location>
        <begin position="1"/>
        <end position="20"/>
    </location>
</feature>
<dbReference type="Proteomes" id="UP000230002">
    <property type="component" value="Unassembled WGS sequence"/>
</dbReference>
<feature type="compositionally biased region" description="Basic and acidic residues" evidence="1">
    <location>
        <begin position="321"/>
        <end position="335"/>
    </location>
</feature>
<feature type="compositionally biased region" description="Polar residues" evidence="1">
    <location>
        <begin position="164"/>
        <end position="178"/>
    </location>
</feature>
<reference evidence="4 5" key="1">
    <citation type="journal article" date="2015" name="Sci. Rep.">
        <title>Chromosome-level genome map provides insights into diverse defense mechanisms in the medicinal fungus Ganoderma sinense.</title>
        <authorList>
            <person name="Zhu Y."/>
            <person name="Xu J."/>
            <person name="Sun C."/>
            <person name="Zhou S."/>
            <person name="Xu H."/>
            <person name="Nelson D.R."/>
            <person name="Qian J."/>
            <person name="Song J."/>
            <person name="Luo H."/>
            <person name="Xiang L."/>
            <person name="Li Y."/>
            <person name="Xu Z."/>
            <person name="Ji A."/>
            <person name="Wang L."/>
            <person name="Lu S."/>
            <person name="Hayward A."/>
            <person name="Sun W."/>
            <person name="Li X."/>
            <person name="Schwartz D.C."/>
            <person name="Wang Y."/>
            <person name="Chen S."/>
        </authorList>
    </citation>
    <scope>NUCLEOTIDE SEQUENCE [LARGE SCALE GENOMIC DNA]</scope>
    <source>
        <strain evidence="4 5">ZZ0214-1</strain>
    </source>
</reference>
<comment type="caution">
    <text evidence="4">The sequence shown here is derived from an EMBL/GenBank/DDBJ whole genome shotgun (WGS) entry which is preliminary data.</text>
</comment>
<evidence type="ECO:0000256" key="3">
    <source>
        <dbReference type="SAM" id="SignalP"/>
    </source>
</evidence>
<keyword evidence="2" id="KW-1133">Transmembrane helix</keyword>
<keyword evidence="5" id="KW-1185">Reference proteome</keyword>
<dbReference type="OrthoDB" id="3265734at2759"/>
<name>A0A2G8S4K5_9APHY</name>
<feature type="compositionally biased region" description="Basic and acidic residues" evidence="1">
    <location>
        <begin position="466"/>
        <end position="477"/>
    </location>
</feature>
<proteinExistence type="predicted"/>